<accession>A0A2P6SLI6</accession>
<gene>
    <name evidence="1" type="ORF">RchiOBHm_Chr1g0371231</name>
</gene>
<proteinExistence type="predicted"/>
<reference evidence="1 2" key="1">
    <citation type="journal article" date="2018" name="Nat. Genet.">
        <title>The Rosa genome provides new insights in the design of modern roses.</title>
        <authorList>
            <person name="Bendahmane M."/>
        </authorList>
    </citation>
    <scope>NUCLEOTIDE SEQUENCE [LARGE SCALE GENOMIC DNA]</scope>
    <source>
        <strain evidence="2">cv. Old Blush</strain>
    </source>
</reference>
<protein>
    <submittedName>
        <fullName evidence="1">Uncharacterized protein</fullName>
    </submittedName>
</protein>
<comment type="caution">
    <text evidence="1">The sequence shown here is derived from an EMBL/GenBank/DDBJ whole genome shotgun (WGS) entry which is preliminary data.</text>
</comment>
<sequence length="56" mass="6164">MPRSWTYEVVLQGLLYDGCFSPRRTGYSDGDALTGFLFFSDGGNCCCGVYLLVVGR</sequence>
<keyword evidence="2" id="KW-1185">Reference proteome</keyword>
<dbReference type="Gramene" id="PRQ59532">
    <property type="protein sequence ID" value="PRQ59532"/>
    <property type="gene ID" value="RchiOBHm_Chr1g0371231"/>
</dbReference>
<dbReference type="AlphaFoldDB" id="A0A2P6SLI6"/>
<name>A0A2P6SLI6_ROSCH</name>
<evidence type="ECO:0000313" key="1">
    <source>
        <dbReference type="EMBL" id="PRQ59532.1"/>
    </source>
</evidence>
<dbReference type="EMBL" id="PDCK01000039">
    <property type="protein sequence ID" value="PRQ59532.1"/>
    <property type="molecule type" value="Genomic_DNA"/>
</dbReference>
<dbReference type="Proteomes" id="UP000238479">
    <property type="component" value="Chromosome 1"/>
</dbReference>
<evidence type="ECO:0000313" key="2">
    <source>
        <dbReference type="Proteomes" id="UP000238479"/>
    </source>
</evidence>
<organism evidence="1 2">
    <name type="scientific">Rosa chinensis</name>
    <name type="common">China rose</name>
    <dbReference type="NCBI Taxonomy" id="74649"/>
    <lineage>
        <taxon>Eukaryota</taxon>
        <taxon>Viridiplantae</taxon>
        <taxon>Streptophyta</taxon>
        <taxon>Embryophyta</taxon>
        <taxon>Tracheophyta</taxon>
        <taxon>Spermatophyta</taxon>
        <taxon>Magnoliopsida</taxon>
        <taxon>eudicotyledons</taxon>
        <taxon>Gunneridae</taxon>
        <taxon>Pentapetalae</taxon>
        <taxon>rosids</taxon>
        <taxon>fabids</taxon>
        <taxon>Rosales</taxon>
        <taxon>Rosaceae</taxon>
        <taxon>Rosoideae</taxon>
        <taxon>Rosoideae incertae sedis</taxon>
        <taxon>Rosa</taxon>
    </lineage>
</organism>